<feature type="transmembrane region" description="Helical" evidence="5">
    <location>
        <begin position="215"/>
        <end position="239"/>
    </location>
</feature>
<protein>
    <submittedName>
        <fullName evidence="6">Nucleotide-sugar transporter-domain-containing protein</fullName>
    </submittedName>
</protein>
<keyword evidence="4 5" id="KW-0472">Membrane</keyword>
<evidence type="ECO:0000256" key="4">
    <source>
        <dbReference type="ARBA" id="ARBA00023136"/>
    </source>
</evidence>
<evidence type="ECO:0000256" key="2">
    <source>
        <dbReference type="ARBA" id="ARBA00022692"/>
    </source>
</evidence>
<organism evidence="6 7">
    <name type="scientific">Catenaria anguillulae PL171</name>
    <dbReference type="NCBI Taxonomy" id="765915"/>
    <lineage>
        <taxon>Eukaryota</taxon>
        <taxon>Fungi</taxon>
        <taxon>Fungi incertae sedis</taxon>
        <taxon>Blastocladiomycota</taxon>
        <taxon>Blastocladiomycetes</taxon>
        <taxon>Blastocladiales</taxon>
        <taxon>Catenariaceae</taxon>
        <taxon>Catenaria</taxon>
    </lineage>
</organism>
<dbReference type="GO" id="GO:0015165">
    <property type="term" value="F:pyrimidine nucleotide-sugar transmembrane transporter activity"/>
    <property type="evidence" value="ECO:0007669"/>
    <property type="project" value="InterPro"/>
</dbReference>
<dbReference type="Proteomes" id="UP000193411">
    <property type="component" value="Unassembled WGS sequence"/>
</dbReference>
<keyword evidence="7" id="KW-1185">Reference proteome</keyword>
<dbReference type="OrthoDB" id="408493at2759"/>
<feature type="transmembrane region" description="Helical" evidence="5">
    <location>
        <begin position="146"/>
        <end position="166"/>
    </location>
</feature>
<dbReference type="PANTHER" id="PTHR10231">
    <property type="entry name" value="NUCLEOTIDE-SUGAR TRANSMEMBRANE TRANSPORTER"/>
    <property type="match status" value="1"/>
</dbReference>
<gene>
    <name evidence="6" type="ORF">BCR44DRAFT_58779</name>
</gene>
<dbReference type="GO" id="GO:0000139">
    <property type="term" value="C:Golgi membrane"/>
    <property type="evidence" value="ECO:0007669"/>
    <property type="project" value="InterPro"/>
</dbReference>
<sequence length="266" mass="27689">MSHRRRTSHVEVPLVAAALGSAGLGSASPAANTDGLGLLAPFSSSTSPGTARSRSPLAFGGAGATNGSDTLEHISATTTGTDSASVSLLKHATTSAGAAASAAAAATDAKPPSTYAKALSLVTLTVQNSAMVLILRYSRTLAGPPYLTTTAVLLCEVFKLMLSVTLYMTTSSYPLFVTIRKLPREVFSSGWYLLSVPAILYTVQNNLQYEAVTRLDAATFAVTYQLKILTTALCSVLILRRSLSLMKWTALVILTAGVALVQMPST</sequence>
<evidence type="ECO:0000313" key="6">
    <source>
        <dbReference type="EMBL" id="ORZ30400.1"/>
    </source>
</evidence>
<evidence type="ECO:0000256" key="3">
    <source>
        <dbReference type="ARBA" id="ARBA00022989"/>
    </source>
</evidence>
<accession>A0A1Y2H767</accession>
<keyword evidence="3 5" id="KW-1133">Transmembrane helix</keyword>
<comment type="subcellular location">
    <subcellularLocation>
        <location evidence="1">Membrane</location>
        <topology evidence="1">Multi-pass membrane protein</topology>
    </subcellularLocation>
</comment>
<dbReference type="AlphaFoldDB" id="A0A1Y2H767"/>
<feature type="non-terminal residue" evidence="6">
    <location>
        <position position="266"/>
    </location>
</feature>
<dbReference type="NCBIfam" id="TIGR00803">
    <property type="entry name" value="nst"/>
    <property type="match status" value="1"/>
</dbReference>
<dbReference type="Pfam" id="PF04142">
    <property type="entry name" value="Nuc_sug_transp"/>
    <property type="match status" value="1"/>
</dbReference>
<keyword evidence="6" id="KW-0762">Sugar transport</keyword>
<keyword evidence="6" id="KW-0813">Transport</keyword>
<dbReference type="EMBL" id="MCFL01000086">
    <property type="protein sequence ID" value="ORZ30400.1"/>
    <property type="molecule type" value="Genomic_DNA"/>
</dbReference>
<evidence type="ECO:0000313" key="7">
    <source>
        <dbReference type="Proteomes" id="UP000193411"/>
    </source>
</evidence>
<evidence type="ECO:0000256" key="1">
    <source>
        <dbReference type="ARBA" id="ARBA00004141"/>
    </source>
</evidence>
<dbReference type="InterPro" id="IPR007271">
    <property type="entry name" value="Nuc_sug_transpt"/>
</dbReference>
<name>A0A1Y2H767_9FUNG</name>
<comment type="caution">
    <text evidence="6">The sequence shown here is derived from an EMBL/GenBank/DDBJ whole genome shotgun (WGS) entry which is preliminary data.</text>
</comment>
<keyword evidence="2 5" id="KW-0812">Transmembrane</keyword>
<dbReference type="STRING" id="765915.A0A1Y2H767"/>
<proteinExistence type="predicted"/>
<reference evidence="6 7" key="1">
    <citation type="submission" date="2016-07" db="EMBL/GenBank/DDBJ databases">
        <title>Pervasive Adenine N6-methylation of Active Genes in Fungi.</title>
        <authorList>
            <consortium name="DOE Joint Genome Institute"/>
            <person name="Mondo S.J."/>
            <person name="Dannebaum R.O."/>
            <person name="Kuo R.C."/>
            <person name="Labutti K."/>
            <person name="Haridas S."/>
            <person name="Kuo A."/>
            <person name="Salamov A."/>
            <person name="Ahrendt S.R."/>
            <person name="Lipzen A."/>
            <person name="Sullivan W."/>
            <person name="Andreopoulos W.B."/>
            <person name="Clum A."/>
            <person name="Lindquist E."/>
            <person name="Daum C."/>
            <person name="Ramamoorthy G.K."/>
            <person name="Gryganskyi A."/>
            <person name="Culley D."/>
            <person name="Magnuson J.K."/>
            <person name="James T.Y."/>
            <person name="O'Malley M.A."/>
            <person name="Stajich J.E."/>
            <person name="Spatafora J.W."/>
            <person name="Visel A."/>
            <person name="Grigoriev I.V."/>
        </authorList>
    </citation>
    <scope>NUCLEOTIDE SEQUENCE [LARGE SCALE GENOMIC DNA]</scope>
    <source>
        <strain evidence="6 7">PL171</strain>
    </source>
</reference>
<dbReference type="InterPro" id="IPR037185">
    <property type="entry name" value="EmrE-like"/>
</dbReference>
<dbReference type="SUPFAM" id="SSF103481">
    <property type="entry name" value="Multidrug resistance efflux transporter EmrE"/>
    <property type="match status" value="1"/>
</dbReference>
<feature type="transmembrane region" description="Helical" evidence="5">
    <location>
        <begin position="245"/>
        <end position="263"/>
    </location>
</feature>
<evidence type="ECO:0000256" key="5">
    <source>
        <dbReference type="SAM" id="Phobius"/>
    </source>
</evidence>